<protein>
    <submittedName>
        <fullName evidence="1">Uncharacterized protein</fullName>
    </submittedName>
</protein>
<accession>A0A4C1YHC4</accession>
<organism evidence="1 2">
    <name type="scientific">Eumeta variegata</name>
    <name type="common">Bagworm moth</name>
    <name type="synonym">Eumeta japonica</name>
    <dbReference type="NCBI Taxonomy" id="151549"/>
    <lineage>
        <taxon>Eukaryota</taxon>
        <taxon>Metazoa</taxon>
        <taxon>Ecdysozoa</taxon>
        <taxon>Arthropoda</taxon>
        <taxon>Hexapoda</taxon>
        <taxon>Insecta</taxon>
        <taxon>Pterygota</taxon>
        <taxon>Neoptera</taxon>
        <taxon>Endopterygota</taxon>
        <taxon>Lepidoptera</taxon>
        <taxon>Glossata</taxon>
        <taxon>Ditrysia</taxon>
        <taxon>Tineoidea</taxon>
        <taxon>Psychidae</taxon>
        <taxon>Oiketicinae</taxon>
        <taxon>Eumeta</taxon>
    </lineage>
</organism>
<sequence length="145" mass="16606">MLFAHPNINSRFWTAFNVDRRERLVILQHLVNQTIHIGIVWILHLYAYPMTYNMLTGSASWSGIGQVTSLVEPITIRVERFLSGEREPDVTALDGHPLGRLATWSTLRNTVHYRWLMSGSKSPMTRIITKQLSSKVGCHMNCTNK</sequence>
<reference evidence="1 2" key="1">
    <citation type="journal article" date="2019" name="Commun. Biol.">
        <title>The bagworm genome reveals a unique fibroin gene that provides high tensile strength.</title>
        <authorList>
            <person name="Kono N."/>
            <person name="Nakamura H."/>
            <person name="Ohtoshi R."/>
            <person name="Tomita M."/>
            <person name="Numata K."/>
            <person name="Arakawa K."/>
        </authorList>
    </citation>
    <scope>NUCLEOTIDE SEQUENCE [LARGE SCALE GENOMIC DNA]</scope>
</reference>
<keyword evidence="2" id="KW-1185">Reference proteome</keyword>
<gene>
    <name evidence="1" type="ORF">EVAR_54565_1</name>
</gene>
<evidence type="ECO:0000313" key="2">
    <source>
        <dbReference type="Proteomes" id="UP000299102"/>
    </source>
</evidence>
<name>A0A4C1YHC4_EUMVA</name>
<dbReference type="EMBL" id="BGZK01001199">
    <property type="protein sequence ID" value="GBP74212.1"/>
    <property type="molecule type" value="Genomic_DNA"/>
</dbReference>
<dbReference type="Proteomes" id="UP000299102">
    <property type="component" value="Unassembled WGS sequence"/>
</dbReference>
<evidence type="ECO:0000313" key="1">
    <source>
        <dbReference type="EMBL" id="GBP74212.1"/>
    </source>
</evidence>
<dbReference type="AlphaFoldDB" id="A0A4C1YHC4"/>
<proteinExistence type="predicted"/>
<comment type="caution">
    <text evidence="1">The sequence shown here is derived from an EMBL/GenBank/DDBJ whole genome shotgun (WGS) entry which is preliminary data.</text>
</comment>